<reference evidence="3 4" key="1">
    <citation type="submission" date="2021-08" db="EMBL/GenBank/DDBJ databases">
        <title>The highly contiguous genome resource for Trichoderma semiorbis FJ059, a fungal antagonistic to plant pathogens.</title>
        <authorList>
            <person name="Liu T."/>
        </authorList>
    </citation>
    <scope>NUCLEOTIDE SEQUENCE [LARGE SCALE GENOMIC DNA]</scope>
    <source>
        <strain evidence="3 4">FJ059</strain>
    </source>
</reference>
<dbReference type="AlphaFoldDB" id="A0A9P8KT23"/>
<evidence type="ECO:0000313" key="3">
    <source>
        <dbReference type="EMBL" id="KAH0530345.1"/>
    </source>
</evidence>
<dbReference type="InterPro" id="IPR001227">
    <property type="entry name" value="Ac_transferase_dom_sf"/>
</dbReference>
<dbReference type="Gene3D" id="3.40.366.10">
    <property type="entry name" value="Malonyl-Coenzyme A Acyl Carrier Protein, domain 2"/>
    <property type="match status" value="1"/>
</dbReference>
<dbReference type="InterPro" id="IPR016035">
    <property type="entry name" value="Acyl_Trfase/lysoPLipase"/>
</dbReference>
<keyword evidence="1" id="KW-0808">Transferase</keyword>
<evidence type="ECO:0000313" key="4">
    <source>
        <dbReference type="Proteomes" id="UP000826573"/>
    </source>
</evidence>
<dbReference type="GO" id="GO:0016740">
    <property type="term" value="F:transferase activity"/>
    <property type="evidence" value="ECO:0007669"/>
    <property type="project" value="UniProtKB-KW"/>
</dbReference>
<comment type="caution">
    <text evidence="3">The sequence shown here is derived from an EMBL/GenBank/DDBJ whole genome shotgun (WGS) entry which is preliminary data.</text>
</comment>
<protein>
    <recommendedName>
        <fullName evidence="2">Malonyl-CoA:ACP transacylase (MAT) domain-containing protein</fullName>
    </recommendedName>
</protein>
<dbReference type="InterPro" id="IPR050444">
    <property type="entry name" value="Polyketide_Synthase"/>
</dbReference>
<dbReference type="PANTHER" id="PTHR45681:SF6">
    <property type="entry name" value="POLYKETIDE SYNTHASE 37"/>
    <property type="match status" value="1"/>
</dbReference>
<dbReference type="SUPFAM" id="SSF52151">
    <property type="entry name" value="FabD/lysophospholipase-like"/>
    <property type="match status" value="1"/>
</dbReference>
<keyword evidence="4" id="KW-1185">Reference proteome</keyword>
<dbReference type="EMBL" id="JAIMJC010000002">
    <property type="protein sequence ID" value="KAH0530345.1"/>
    <property type="molecule type" value="Genomic_DNA"/>
</dbReference>
<gene>
    <name evidence="3" type="ORF">TsFJ059_004975</name>
</gene>
<dbReference type="SMART" id="SM00827">
    <property type="entry name" value="PKS_AT"/>
    <property type="match status" value="1"/>
</dbReference>
<feature type="domain" description="Malonyl-CoA:ACP transacylase (MAT)" evidence="2">
    <location>
        <begin position="1"/>
        <end position="201"/>
    </location>
</feature>
<organism evidence="3 4">
    <name type="scientific">Trichoderma semiorbis</name>
    <dbReference type="NCBI Taxonomy" id="1491008"/>
    <lineage>
        <taxon>Eukaryota</taxon>
        <taxon>Fungi</taxon>
        <taxon>Dikarya</taxon>
        <taxon>Ascomycota</taxon>
        <taxon>Pezizomycotina</taxon>
        <taxon>Sordariomycetes</taxon>
        <taxon>Hypocreomycetidae</taxon>
        <taxon>Hypocreales</taxon>
        <taxon>Hypocreaceae</taxon>
        <taxon>Trichoderma</taxon>
    </lineage>
</organism>
<dbReference type="PANTHER" id="PTHR45681">
    <property type="entry name" value="POLYKETIDE SYNTHASE 44-RELATED"/>
    <property type="match status" value="1"/>
</dbReference>
<evidence type="ECO:0000256" key="1">
    <source>
        <dbReference type="ARBA" id="ARBA00022679"/>
    </source>
</evidence>
<sequence>MGSMMAVEGDLTTVESLLSAALAGSTAVVQAAAQLAKEDSTYAGLRVKVLNVTNAFHSSLVDPLTKELVPLGQALTFRDAKIRLERATETAEGGRSTADFVSHHLRSPVYFHHAATRLSEELKDAIWLEAGSNSTISVMANKAVGGSGASHFQSINITTDGSYSLLTDATTKLWQQGLDVTFWGHHKPQISDYSPLLLPPYQFEKSRHWLDIKQVPVVTEKAAPVVPVQPASGLINFFSFLDDTKRSVRFLINTAVPEFKQMVEAHIMASTVEVMPGMYPVEIAIDAISTLWPEFRDYTYQPELQGSPASPSISSQTLVTLFRGIFIRDRVDRWMRAPGLRTDPAKPKEWEVFAVSSQESDSAFISDVFAFDARNGSLFEAILGIRYSKVPIAGIRKALNRVVAENPLQQGY</sequence>
<dbReference type="InterPro" id="IPR014043">
    <property type="entry name" value="Acyl_transferase_dom"/>
</dbReference>
<accession>A0A9P8KT23</accession>
<proteinExistence type="predicted"/>
<evidence type="ECO:0000259" key="2">
    <source>
        <dbReference type="SMART" id="SM00827"/>
    </source>
</evidence>
<name>A0A9P8KT23_9HYPO</name>
<dbReference type="Proteomes" id="UP000826573">
    <property type="component" value="Unassembled WGS sequence"/>
</dbReference>